<accession>A0ABS8ANC0</accession>
<evidence type="ECO:0008006" key="4">
    <source>
        <dbReference type="Google" id="ProtNLM"/>
    </source>
</evidence>
<keyword evidence="1" id="KW-0732">Signal</keyword>
<dbReference type="EMBL" id="JAJADR010000001">
    <property type="protein sequence ID" value="MCB2407148.1"/>
    <property type="molecule type" value="Genomic_DNA"/>
</dbReference>
<sequence length="389" mass="44161">MRLPLLLSLFVLSGLAAGSEQAYGQVPMGRNQPPPPPSESYQLLQSPAQARMARLITVQPTIPVGPDGAIRAEPDTATRHLYARHKVRAVMKVRINRRGEVEDTLEYQTVDRQGRWQQVGTGPASVQRQWAYNQNGHCTSLVEYPSPNRPYTVVTTYNPALEQGQQEVLQANGQHNVVSEKRLYHSGDTLLTEIKARALRVQQYQYPQYHQRSIRLVPHPDTVLSLTCFYDQSQQPTSYQVNYLLYRHGRLRESGKLNLATMARARSIGLPTDQPGVMSCAQMLATLRAGYGLEPERRHYYDAQHRLIRQEITSPVGTTGQTVQTIVYYTYNNLGQLLGRQERLSVPMAAPRTTYTVYSYFPQGLLSGETTNVQGAKAVFYRYFYLYYQ</sequence>
<dbReference type="RefSeq" id="WP_226172378.1">
    <property type="nucleotide sequence ID" value="NZ_JAJADR010000001.1"/>
</dbReference>
<feature type="signal peptide" evidence="1">
    <location>
        <begin position="1"/>
        <end position="22"/>
    </location>
</feature>
<evidence type="ECO:0000313" key="2">
    <source>
        <dbReference type="EMBL" id="MCB2407148.1"/>
    </source>
</evidence>
<proteinExistence type="predicted"/>
<dbReference type="Proteomes" id="UP001165296">
    <property type="component" value="Unassembled WGS sequence"/>
</dbReference>
<feature type="chain" id="PRO_5046740236" description="YD repeat-containing protein" evidence="1">
    <location>
        <begin position="23"/>
        <end position="389"/>
    </location>
</feature>
<organism evidence="2 3">
    <name type="scientific">Hymenobacter lucidus</name>
    <dbReference type="NCBI Taxonomy" id="2880930"/>
    <lineage>
        <taxon>Bacteria</taxon>
        <taxon>Pseudomonadati</taxon>
        <taxon>Bacteroidota</taxon>
        <taxon>Cytophagia</taxon>
        <taxon>Cytophagales</taxon>
        <taxon>Hymenobacteraceae</taxon>
        <taxon>Hymenobacter</taxon>
    </lineage>
</organism>
<name>A0ABS8ANC0_9BACT</name>
<comment type="caution">
    <text evidence="2">The sequence shown here is derived from an EMBL/GenBank/DDBJ whole genome shotgun (WGS) entry which is preliminary data.</text>
</comment>
<keyword evidence="3" id="KW-1185">Reference proteome</keyword>
<evidence type="ECO:0000313" key="3">
    <source>
        <dbReference type="Proteomes" id="UP001165296"/>
    </source>
</evidence>
<protein>
    <recommendedName>
        <fullName evidence="4">YD repeat-containing protein</fullName>
    </recommendedName>
</protein>
<gene>
    <name evidence="2" type="ORF">LGH74_04110</name>
</gene>
<reference evidence="2" key="1">
    <citation type="submission" date="2021-10" db="EMBL/GenBank/DDBJ databases">
        <authorList>
            <person name="Dean J.D."/>
            <person name="Kim M.K."/>
            <person name="Newey C.N."/>
            <person name="Stoker T.S."/>
            <person name="Thompson D.W."/>
            <person name="Grose J.H."/>
        </authorList>
    </citation>
    <scope>NUCLEOTIDE SEQUENCE</scope>
    <source>
        <strain evidence="2">BT178</strain>
    </source>
</reference>
<evidence type="ECO:0000256" key="1">
    <source>
        <dbReference type="SAM" id="SignalP"/>
    </source>
</evidence>